<name>M1DBP4_SOLTU</name>
<dbReference type="EnsemblPlants" id="PGSC0003DMT400086414">
    <property type="protein sequence ID" value="PGSC0003DMT400086414"/>
    <property type="gene ID" value="PGSC0003DMG400035985"/>
</dbReference>
<proteinExistence type="predicted"/>
<dbReference type="InParanoid" id="M1DBP4"/>
<keyword evidence="2" id="KW-1185">Reference proteome</keyword>
<accession>M1DBP4</accession>
<reference evidence="2" key="1">
    <citation type="journal article" date="2011" name="Nature">
        <title>Genome sequence and analysis of the tuber crop potato.</title>
        <authorList>
            <consortium name="The Potato Genome Sequencing Consortium"/>
        </authorList>
    </citation>
    <scope>NUCLEOTIDE SEQUENCE [LARGE SCALE GENOMIC DNA]</scope>
    <source>
        <strain evidence="2">cv. DM1-3 516 R44</strain>
    </source>
</reference>
<dbReference type="Proteomes" id="UP000011115">
    <property type="component" value="Unassembled WGS sequence"/>
</dbReference>
<dbReference type="Gramene" id="PGSC0003DMT400086414">
    <property type="protein sequence ID" value="PGSC0003DMT400086414"/>
    <property type="gene ID" value="PGSC0003DMG400035985"/>
</dbReference>
<sequence length="125" mass="14287">MGHMLSCLYPRQHGGLPSDTMANPKNESCVGKLWNVFEKCKLASQESSRRLIEEVSEPSLIRHWTQENFRLESVKLGRPMDESATRRTGLIFGRGVENWHVGQFGVIGRARRTSRRFAKTPPYSL</sequence>
<organism evidence="1 2">
    <name type="scientific">Solanum tuberosum</name>
    <name type="common">Potato</name>
    <dbReference type="NCBI Taxonomy" id="4113"/>
    <lineage>
        <taxon>Eukaryota</taxon>
        <taxon>Viridiplantae</taxon>
        <taxon>Streptophyta</taxon>
        <taxon>Embryophyta</taxon>
        <taxon>Tracheophyta</taxon>
        <taxon>Spermatophyta</taxon>
        <taxon>Magnoliopsida</taxon>
        <taxon>eudicotyledons</taxon>
        <taxon>Gunneridae</taxon>
        <taxon>Pentapetalae</taxon>
        <taxon>asterids</taxon>
        <taxon>lamiids</taxon>
        <taxon>Solanales</taxon>
        <taxon>Solanaceae</taxon>
        <taxon>Solanoideae</taxon>
        <taxon>Solaneae</taxon>
        <taxon>Solanum</taxon>
    </lineage>
</organism>
<dbReference type="AlphaFoldDB" id="M1DBP4"/>
<reference evidence="1" key="2">
    <citation type="submission" date="2015-06" db="UniProtKB">
        <authorList>
            <consortium name="EnsemblPlants"/>
        </authorList>
    </citation>
    <scope>IDENTIFICATION</scope>
    <source>
        <strain evidence="1">DM1-3 516 R44</strain>
    </source>
</reference>
<dbReference type="HOGENOM" id="CLU_1996647_0_0_1"/>
<dbReference type="PaxDb" id="4113-PGSC0003DMT400086414"/>
<evidence type="ECO:0000313" key="1">
    <source>
        <dbReference type="EnsemblPlants" id="PGSC0003DMT400086414"/>
    </source>
</evidence>
<evidence type="ECO:0000313" key="2">
    <source>
        <dbReference type="Proteomes" id="UP000011115"/>
    </source>
</evidence>
<protein>
    <submittedName>
        <fullName evidence="1">Uncharacterized protein</fullName>
    </submittedName>
</protein>